<dbReference type="OrthoDB" id="3788807at2"/>
<sequence>MNDNRNEFRASEIVDLLSELDKRLKTRGISTSIFVVGGAAIAVTSNDDPRRTEDIDAITRDQAVVDEARAMASQRKLPEDWLNTRASPWMPPLPEGALQRGAAPGLHIAYAADEFLLATKLVAQRRKGRGHRRPRQAPRHGERIGCRPRTGDPPLLHR</sequence>
<organism evidence="2 3">
    <name type="scientific">Kribbella soli</name>
    <dbReference type="NCBI Taxonomy" id="1124743"/>
    <lineage>
        <taxon>Bacteria</taxon>
        <taxon>Bacillati</taxon>
        <taxon>Actinomycetota</taxon>
        <taxon>Actinomycetes</taxon>
        <taxon>Propionibacteriales</taxon>
        <taxon>Kribbellaceae</taxon>
        <taxon>Kribbella</taxon>
    </lineage>
</organism>
<feature type="compositionally biased region" description="Basic residues" evidence="1">
    <location>
        <begin position="124"/>
        <end position="138"/>
    </location>
</feature>
<accession>A0A4R0HNR7</accession>
<dbReference type="Proteomes" id="UP000292346">
    <property type="component" value="Unassembled WGS sequence"/>
</dbReference>
<dbReference type="RefSeq" id="WP_131337209.1">
    <property type="nucleotide sequence ID" value="NZ_SJJZ01000001.1"/>
</dbReference>
<comment type="caution">
    <text evidence="2">The sequence shown here is derived from an EMBL/GenBank/DDBJ whole genome shotgun (WGS) entry which is preliminary data.</text>
</comment>
<protein>
    <submittedName>
        <fullName evidence="2">Uncharacterized protein</fullName>
    </submittedName>
</protein>
<dbReference type="AlphaFoldDB" id="A0A4R0HNR7"/>
<proteinExistence type="predicted"/>
<evidence type="ECO:0000256" key="1">
    <source>
        <dbReference type="SAM" id="MobiDB-lite"/>
    </source>
</evidence>
<reference evidence="2 3" key="1">
    <citation type="submission" date="2019-02" db="EMBL/GenBank/DDBJ databases">
        <title>Kribbella capetownensis sp. nov. and Kribbella speibonae sp. nov., isolated from soil.</title>
        <authorList>
            <person name="Curtis S.M."/>
            <person name="Norton I."/>
            <person name="Everest G.J."/>
            <person name="Meyers P.R."/>
        </authorList>
    </citation>
    <scope>NUCLEOTIDE SEQUENCE [LARGE SCALE GENOMIC DNA]</scope>
    <source>
        <strain evidence="2 3">KCTC 29219</strain>
    </source>
</reference>
<keyword evidence="3" id="KW-1185">Reference proteome</keyword>
<gene>
    <name evidence="2" type="ORF">E0H45_12550</name>
</gene>
<evidence type="ECO:0000313" key="3">
    <source>
        <dbReference type="Proteomes" id="UP000292346"/>
    </source>
</evidence>
<name>A0A4R0HNR7_9ACTN</name>
<dbReference type="EMBL" id="SJJZ01000001">
    <property type="protein sequence ID" value="TCC12018.1"/>
    <property type="molecule type" value="Genomic_DNA"/>
</dbReference>
<evidence type="ECO:0000313" key="2">
    <source>
        <dbReference type="EMBL" id="TCC12018.1"/>
    </source>
</evidence>
<feature type="region of interest" description="Disordered" evidence="1">
    <location>
        <begin position="124"/>
        <end position="158"/>
    </location>
</feature>